<name>A0A1X7A0S7_9RHOB</name>
<dbReference type="InterPro" id="IPR029058">
    <property type="entry name" value="AB_hydrolase_fold"/>
</dbReference>
<protein>
    <recommendedName>
        <fullName evidence="4">Alpha/beta hydrolase family protein</fullName>
    </recommendedName>
</protein>
<evidence type="ECO:0000313" key="2">
    <source>
        <dbReference type="EMBL" id="SLN66742.1"/>
    </source>
</evidence>
<evidence type="ECO:0000313" key="3">
    <source>
        <dbReference type="Proteomes" id="UP000194012"/>
    </source>
</evidence>
<organism evidence="2 3">
    <name type="scientific">Roseovarius gaetbuli</name>
    <dbReference type="NCBI Taxonomy" id="1356575"/>
    <lineage>
        <taxon>Bacteria</taxon>
        <taxon>Pseudomonadati</taxon>
        <taxon>Pseudomonadota</taxon>
        <taxon>Alphaproteobacteria</taxon>
        <taxon>Rhodobacterales</taxon>
        <taxon>Roseobacteraceae</taxon>
        <taxon>Roseovarius</taxon>
    </lineage>
</organism>
<accession>A0A1X7A0S7</accession>
<feature type="region of interest" description="Disordered" evidence="1">
    <location>
        <begin position="323"/>
        <end position="354"/>
    </location>
</feature>
<gene>
    <name evidence="2" type="ORF">ROG8370_03123</name>
</gene>
<dbReference type="EMBL" id="FWFJ01000038">
    <property type="protein sequence ID" value="SLN66742.1"/>
    <property type="molecule type" value="Genomic_DNA"/>
</dbReference>
<keyword evidence="3" id="KW-1185">Reference proteome</keyword>
<evidence type="ECO:0000256" key="1">
    <source>
        <dbReference type="SAM" id="MobiDB-lite"/>
    </source>
</evidence>
<dbReference type="RefSeq" id="WP_085828076.1">
    <property type="nucleotide sequence ID" value="NZ_FWFJ01000038.1"/>
</dbReference>
<evidence type="ECO:0008006" key="4">
    <source>
        <dbReference type="Google" id="ProtNLM"/>
    </source>
</evidence>
<dbReference type="Proteomes" id="UP000194012">
    <property type="component" value="Unassembled WGS sequence"/>
</dbReference>
<sequence>MVASPKFFLGSFLRAESSDFLEWLAYHRAVGASHVHIFTDHKTLRKSPLFDALAKADAITLHPVRTDGHPAEEDRNSALRFAALEAGESGGYGLYLPRGEYFRINSTAKTVQSLMRTCGGADVLSAPVHVFGSAGLVDHIPGPVLHTATGRAPLPADTAVNVELRSVVRLGRFGLRTPEVPTGPASGEKIKWVSGDGSPMPEPLSRLAWSGMPTAFGTTKAAVLKLPAPSVEAFLLRMADQPEKQRPDAEALAAQLDALAAMTEADPGLSDWSDAIALETEALLALPGVADAQAALCTREAKRLDDLRGEASDLGRLLAAIRGDAPPEEKSAEPVPAANLEATPPPAKEPETGPDSTIDLPAWFAEIHTSGDNEGFYTRLKNHAVMCVRRDDARLVVTFDNLSNVNNLSPKREPWAYKFVRDNGCSHLSVMARRKDWYRDPQLIAYLEKLAADGFFGQFGKVFLTGTSMGGFAALTFSSLAPGATVISFNPQTTLDESIVPWEERFGFGRQRDWSLPYSDCAFEIDEIENAFVFYDPFFTPDRRHAERLEGDNVFLLKTWCSGHFSPVFLRKANLLKPVMQHALDGTLTPKVFYKMFRERRSLPWYRKAMESNLAERGHPALAERVKPAFRKLKRQAAE</sequence>
<reference evidence="3" key="1">
    <citation type="submission" date="2017-03" db="EMBL/GenBank/DDBJ databases">
        <authorList>
            <person name="Rodrigo-Torres L."/>
            <person name="Arahal R.D."/>
            <person name="Lucena T."/>
        </authorList>
    </citation>
    <scope>NUCLEOTIDE SEQUENCE [LARGE SCALE GENOMIC DNA]</scope>
    <source>
        <strain evidence="3">CECT 8370</strain>
    </source>
</reference>
<dbReference type="OrthoDB" id="1997677at2"/>
<dbReference type="SUPFAM" id="SSF53474">
    <property type="entry name" value="alpha/beta-Hydrolases"/>
    <property type="match status" value="1"/>
</dbReference>
<proteinExistence type="predicted"/>
<dbReference type="AlphaFoldDB" id="A0A1X7A0S7"/>